<name>A0A3P7J4Q7_STRVU</name>
<keyword evidence="2" id="KW-1185">Reference proteome</keyword>
<gene>
    <name evidence="1" type="ORF">SVUK_LOCUS15368</name>
</gene>
<accession>A0A3P7J4Q7</accession>
<dbReference type="EMBL" id="UYYB01108382">
    <property type="protein sequence ID" value="VDM80370.1"/>
    <property type="molecule type" value="Genomic_DNA"/>
</dbReference>
<dbReference type="Proteomes" id="UP000270094">
    <property type="component" value="Unassembled WGS sequence"/>
</dbReference>
<dbReference type="OrthoDB" id="5866114at2759"/>
<dbReference type="AlphaFoldDB" id="A0A3P7J4Q7"/>
<protein>
    <submittedName>
        <fullName evidence="1">Uncharacterized protein</fullName>
    </submittedName>
</protein>
<evidence type="ECO:0000313" key="1">
    <source>
        <dbReference type="EMBL" id="VDM80370.1"/>
    </source>
</evidence>
<reference evidence="1 2" key="1">
    <citation type="submission" date="2018-11" db="EMBL/GenBank/DDBJ databases">
        <authorList>
            <consortium name="Pathogen Informatics"/>
        </authorList>
    </citation>
    <scope>NUCLEOTIDE SEQUENCE [LARGE SCALE GENOMIC DNA]</scope>
</reference>
<evidence type="ECO:0000313" key="2">
    <source>
        <dbReference type="Proteomes" id="UP000270094"/>
    </source>
</evidence>
<sequence length="82" mass="9183">MYRLEIGDARANRSLDELKAQPLVLYEWGSTLSLPAYRWAYTVTTMAIYDNNAGQVVSIFQKTATLPYPKNVRSGLAAKQGK</sequence>
<organism evidence="1 2">
    <name type="scientific">Strongylus vulgaris</name>
    <name type="common">Blood worm</name>
    <dbReference type="NCBI Taxonomy" id="40348"/>
    <lineage>
        <taxon>Eukaryota</taxon>
        <taxon>Metazoa</taxon>
        <taxon>Ecdysozoa</taxon>
        <taxon>Nematoda</taxon>
        <taxon>Chromadorea</taxon>
        <taxon>Rhabditida</taxon>
        <taxon>Rhabditina</taxon>
        <taxon>Rhabditomorpha</taxon>
        <taxon>Strongyloidea</taxon>
        <taxon>Strongylidae</taxon>
        <taxon>Strongylus</taxon>
    </lineage>
</organism>
<proteinExistence type="predicted"/>